<dbReference type="InterPro" id="IPR016040">
    <property type="entry name" value="NAD(P)-bd_dom"/>
</dbReference>
<feature type="domain" description="NAD(P)-binding" evidence="1">
    <location>
        <begin position="7"/>
        <end position="192"/>
    </location>
</feature>
<dbReference type="AlphaFoldDB" id="A0A6J7JCW5"/>
<evidence type="ECO:0000259" key="1">
    <source>
        <dbReference type="Pfam" id="PF13460"/>
    </source>
</evidence>
<dbReference type="PANTHER" id="PTHR47129:SF1">
    <property type="entry name" value="NMRA-LIKE DOMAIN-CONTAINING PROTEIN"/>
    <property type="match status" value="1"/>
</dbReference>
<reference evidence="2" key="1">
    <citation type="submission" date="2020-05" db="EMBL/GenBank/DDBJ databases">
        <authorList>
            <person name="Chiriac C."/>
            <person name="Salcher M."/>
            <person name="Ghai R."/>
            <person name="Kavagutti S V."/>
        </authorList>
    </citation>
    <scope>NUCLEOTIDE SEQUENCE</scope>
</reference>
<gene>
    <name evidence="2" type="ORF">UFOPK3674_01834</name>
</gene>
<organism evidence="2">
    <name type="scientific">freshwater metagenome</name>
    <dbReference type="NCBI Taxonomy" id="449393"/>
    <lineage>
        <taxon>unclassified sequences</taxon>
        <taxon>metagenomes</taxon>
        <taxon>ecological metagenomes</taxon>
    </lineage>
</organism>
<dbReference type="InterPro" id="IPR052718">
    <property type="entry name" value="NmrA-type_oxidoreductase"/>
</dbReference>
<dbReference type="Gene3D" id="3.40.50.720">
    <property type="entry name" value="NAD(P)-binding Rossmann-like Domain"/>
    <property type="match status" value="1"/>
</dbReference>
<proteinExistence type="predicted"/>
<dbReference type="Pfam" id="PF13460">
    <property type="entry name" value="NAD_binding_10"/>
    <property type="match status" value="1"/>
</dbReference>
<evidence type="ECO:0000313" key="2">
    <source>
        <dbReference type="EMBL" id="CAB4941103.1"/>
    </source>
</evidence>
<dbReference type="SUPFAM" id="SSF51735">
    <property type="entry name" value="NAD(P)-binding Rossmann-fold domains"/>
    <property type="match status" value="1"/>
</dbReference>
<accession>A0A6J7JCW5</accession>
<dbReference type="InterPro" id="IPR036291">
    <property type="entry name" value="NAD(P)-bd_dom_sf"/>
</dbReference>
<dbReference type="Gene3D" id="3.90.25.10">
    <property type="entry name" value="UDP-galactose 4-epimerase, domain 1"/>
    <property type="match status" value="1"/>
</dbReference>
<dbReference type="EMBL" id="CAFBMX010000010">
    <property type="protein sequence ID" value="CAB4941103.1"/>
    <property type="molecule type" value="Genomic_DNA"/>
</dbReference>
<protein>
    <submittedName>
        <fullName evidence="2">Unannotated protein</fullName>
    </submittedName>
</protein>
<name>A0A6J7JCW5_9ZZZZ</name>
<sequence>MKYAVTGAGGFLGRSTIEQLIERGVPASDIVAVTRRPGAVDESLVAQGVEVRIADFMDPPALREAFTGVDRVFITTVTYETTGLRVEQHSNAIYAARDAGATRVVLPSMPKVDENHPTGAYALEYPASEKVLRESGIPEWTVLQNGPYSEFLIPRAMLAAATGELASNAGDGRTAPVTHADCAAVAAAVLTDDGHAGKTYVVTGPQLYTQAELAELFADVTGKPIKHVEYSDDDMTPHMLHVGLPSPFPILMKRHLKAVRLGYFDDLTTVVEDVTGRPAQPLRPVIEAARDEILNPTPPPGA</sequence>
<dbReference type="PANTHER" id="PTHR47129">
    <property type="entry name" value="QUINONE OXIDOREDUCTASE 2"/>
    <property type="match status" value="1"/>
</dbReference>